<dbReference type="OrthoDB" id="2751838at2759"/>
<feature type="domain" description="DUF6532" evidence="2">
    <location>
        <begin position="99"/>
        <end position="326"/>
    </location>
</feature>
<feature type="region of interest" description="Disordered" evidence="1">
    <location>
        <begin position="388"/>
        <end position="453"/>
    </location>
</feature>
<reference evidence="3 4" key="1">
    <citation type="journal article" date="2012" name="Science">
        <title>The Paleozoic origin of enzymatic lignin decomposition reconstructed from 31 fungal genomes.</title>
        <authorList>
            <person name="Floudas D."/>
            <person name="Binder M."/>
            <person name="Riley R."/>
            <person name="Barry K."/>
            <person name="Blanchette R.A."/>
            <person name="Henrissat B."/>
            <person name="Martinez A.T."/>
            <person name="Otillar R."/>
            <person name="Spatafora J.W."/>
            <person name="Yadav J.S."/>
            <person name="Aerts A."/>
            <person name="Benoit I."/>
            <person name="Boyd A."/>
            <person name="Carlson A."/>
            <person name="Copeland A."/>
            <person name="Coutinho P.M."/>
            <person name="de Vries R.P."/>
            <person name="Ferreira P."/>
            <person name="Findley K."/>
            <person name="Foster B."/>
            <person name="Gaskell J."/>
            <person name="Glotzer D."/>
            <person name="Gorecki P."/>
            <person name="Heitman J."/>
            <person name="Hesse C."/>
            <person name="Hori C."/>
            <person name="Igarashi K."/>
            <person name="Jurgens J.A."/>
            <person name="Kallen N."/>
            <person name="Kersten P."/>
            <person name="Kohler A."/>
            <person name="Kuees U."/>
            <person name="Kumar T.K.A."/>
            <person name="Kuo A."/>
            <person name="LaButti K."/>
            <person name="Larrondo L.F."/>
            <person name="Lindquist E."/>
            <person name="Ling A."/>
            <person name="Lombard V."/>
            <person name="Lucas S."/>
            <person name="Lundell T."/>
            <person name="Martin R."/>
            <person name="McLaughlin D.J."/>
            <person name="Morgenstern I."/>
            <person name="Morin E."/>
            <person name="Murat C."/>
            <person name="Nagy L.G."/>
            <person name="Nolan M."/>
            <person name="Ohm R.A."/>
            <person name="Patyshakuliyeva A."/>
            <person name="Rokas A."/>
            <person name="Ruiz-Duenas F.J."/>
            <person name="Sabat G."/>
            <person name="Salamov A."/>
            <person name="Samejima M."/>
            <person name="Schmutz J."/>
            <person name="Slot J.C."/>
            <person name="St John F."/>
            <person name="Stenlid J."/>
            <person name="Sun H."/>
            <person name="Sun S."/>
            <person name="Syed K."/>
            <person name="Tsang A."/>
            <person name="Wiebenga A."/>
            <person name="Young D."/>
            <person name="Pisabarro A."/>
            <person name="Eastwood D.C."/>
            <person name="Martin F."/>
            <person name="Cullen D."/>
            <person name="Grigoriev I.V."/>
            <person name="Hibbett D.S."/>
        </authorList>
    </citation>
    <scope>NUCLEOTIDE SEQUENCE</scope>
    <source>
        <strain evidence="4">FP-58527</strain>
    </source>
</reference>
<proteinExistence type="predicted"/>
<dbReference type="Proteomes" id="UP000015241">
    <property type="component" value="Unassembled WGS sequence"/>
</dbReference>
<feature type="region of interest" description="Disordered" evidence="1">
    <location>
        <begin position="1"/>
        <end position="58"/>
    </location>
</feature>
<feature type="compositionally biased region" description="Acidic residues" evidence="1">
    <location>
        <begin position="33"/>
        <end position="42"/>
    </location>
</feature>
<organism evidence="3 4">
    <name type="scientific">Fomitopsis schrenkii</name>
    <name type="common">Brown rot fungus</name>
    <dbReference type="NCBI Taxonomy" id="2126942"/>
    <lineage>
        <taxon>Eukaryota</taxon>
        <taxon>Fungi</taxon>
        <taxon>Dikarya</taxon>
        <taxon>Basidiomycota</taxon>
        <taxon>Agaricomycotina</taxon>
        <taxon>Agaricomycetes</taxon>
        <taxon>Polyporales</taxon>
        <taxon>Fomitopsis</taxon>
    </lineage>
</organism>
<feature type="compositionally biased region" description="Basic residues" evidence="1">
    <location>
        <begin position="16"/>
        <end position="25"/>
    </location>
</feature>
<dbReference type="InParanoid" id="S8DNF3"/>
<keyword evidence="4" id="KW-1185">Reference proteome</keyword>
<evidence type="ECO:0000313" key="3">
    <source>
        <dbReference type="EMBL" id="EPS94172.1"/>
    </source>
</evidence>
<evidence type="ECO:0000256" key="1">
    <source>
        <dbReference type="SAM" id="MobiDB-lite"/>
    </source>
</evidence>
<evidence type="ECO:0000259" key="2">
    <source>
        <dbReference type="Pfam" id="PF20149"/>
    </source>
</evidence>
<dbReference type="Pfam" id="PF20149">
    <property type="entry name" value="DUF6532"/>
    <property type="match status" value="1"/>
</dbReference>
<gene>
    <name evidence="3" type="ORF">FOMPIDRAFT_1055311</name>
</gene>
<feature type="compositionally biased region" description="Acidic residues" evidence="1">
    <location>
        <begin position="419"/>
        <end position="439"/>
    </location>
</feature>
<sequence length="453" mass="50703">MDQQQTEEDDVQPNPKRMKQVHSKRVTSLEIESNADEDEVEKDSDSGSREQESDEDDDALIQAEEQVVARCKTVVTQNKYRIKMTEMSPDIKALVTTAQHCVRLRVALKFAWTAERAVKTLRLPTTRSMVEACLREAYGRHAGTKSGKAMKTAYLSLQDQEGQNNEEVAEMRKKVYTVVWAVSSQTRNELKKKAKLVVEQSFKLGSLSVPQRTEAAMWLLRTELMPVFDDNNHLDHKHTTLDHKQPFRSECIAELIYQYYGLGGREEASISAAEEEFSEVPLNLIALVCNAIESSLMEIVVRNQPNVFSNKHFAGKWDALMAILEALEQRAGNYLKETQQLIWKCVSEHLSASGAIVKDRGKGSDRFLELQPTQEVELPSVNVKGVVAGQSSKPSQKPLSLAPLSASKAGKKKHIPVVAEDEDEEEMDELEDSDDGQLDGEDRCMPPSAAGDV</sequence>
<dbReference type="EMBL" id="KE504242">
    <property type="protein sequence ID" value="EPS94172.1"/>
    <property type="molecule type" value="Genomic_DNA"/>
</dbReference>
<dbReference type="HOGENOM" id="CLU_604163_0_0_1"/>
<protein>
    <recommendedName>
        <fullName evidence="2">DUF6532 domain-containing protein</fullName>
    </recommendedName>
</protein>
<dbReference type="AlphaFoldDB" id="S8DNF3"/>
<dbReference type="InterPro" id="IPR045341">
    <property type="entry name" value="DUF6532"/>
</dbReference>
<evidence type="ECO:0000313" key="4">
    <source>
        <dbReference type="Proteomes" id="UP000015241"/>
    </source>
</evidence>
<name>S8DNF3_FOMSC</name>
<feature type="compositionally biased region" description="Acidic residues" evidence="1">
    <location>
        <begin position="1"/>
        <end position="11"/>
    </location>
</feature>
<feature type="compositionally biased region" description="Polar residues" evidence="1">
    <location>
        <begin position="389"/>
        <end position="398"/>
    </location>
</feature>
<accession>S8DNF3</accession>